<organism evidence="7 8">
    <name type="scientific">Entamoeba invadens IP1</name>
    <dbReference type="NCBI Taxonomy" id="370355"/>
    <lineage>
        <taxon>Eukaryota</taxon>
        <taxon>Amoebozoa</taxon>
        <taxon>Evosea</taxon>
        <taxon>Archamoebae</taxon>
        <taxon>Mastigamoebida</taxon>
        <taxon>Entamoebidae</taxon>
        <taxon>Entamoeba</taxon>
    </lineage>
</organism>
<evidence type="ECO:0000256" key="3">
    <source>
        <dbReference type="ARBA" id="ARBA00022840"/>
    </source>
</evidence>
<evidence type="ECO:0000256" key="2">
    <source>
        <dbReference type="ARBA" id="ARBA00022741"/>
    </source>
</evidence>
<dbReference type="GeneID" id="14883056"/>
<dbReference type="Gene3D" id="1.10.510.10">
    <property type="entry name" value="Transferase(Phosphotransferase) domain 1"/>
    <property type="match status" value="1"/>
</dbReference>
<evidence type="ECO:0000256" key="1">
    <source>
        <dbReference type="ARBA" id="ARBA00022527"/>
    </source>
</evidence>
<dbReference type="SMART" id="SM00261">
    <property type="entry name" value="FU"/>
    <property type="match status" value="6"/>
</dbReference>
<evidence type="ECO:0000313" key="7">
    <source>
        <dbReference type="EMBL" id="ELP84083.1"/>
    </source>
</evidence>
<feature type="domain" description="Protein kinase" evidence="6">
    <location>
        <begin position="891"/>
        <end position="1155"/>
    </location>
</feature>
<dbReference type="InterPro" id="IPR006212">
    <property type="entry name" value="Furin_repeat"/>
</dbReference>
<evidence type="ECO:0000256" key="4">
    <source>
        <dbReference type="PROSITE-ProRule" id="PRU10141"/>
    </source>
</evidence>
<feature type="transmembrane region" description="Helical" evidence="5">
    <location>
        <begin position="712"/>
        <end position="741"/>
    </location>
</feature>
<evidence type="ECO:0000259" key="6">
    <source>
        <dbReference type="PROSITE" id="PS50011"/>
    </source>
</evidence>
<dbReference type="InterPro" id="IPR053215">
    <property type="entry name" value="TKL_Ser/Thr_kinase"/>
</dbReference>
<dbReference type="GO" id="GO:0004674">
    <property type="term" value="F:protein serine/threonine kinase activity"/>
    <property type="evidence" value="ECO:0007669"/>
    <property type="project" value="UniProtKB-KW"/>
</dbReference>
<dbReference type="Gene3D" id="3.30.200.20">
    <property type="entry name" value="Phosphorylase Kinase, domain 1"/>
    <property type="match status" value="1"/>
</dbReference>
<feature type="binding site" evidence="4">
    <location>
        <position position="919"/>
    </location>
    <ligand>
        <name>ATP</name>
        <dbReference type="ChEBI" id="CHEBI:30616"/>
    </ligand>
</feature>
<feature type="non-terminal residue" evidence="7">
    <location>
        <position position="1"/>
    </location>
</feature>
<dbReference type="VEuPathDB" id="AmoebaDB:EIN_213130"/>
<dbReference type="GO" id="GO:0005524">
    <property type="term" value="F:ATP binding"/>
    <property type="evidence" value="ECO:0007669"/>
    <property type="project" value="UniProtKB-UniRule"/>
</dbReference>
<keyword evidence="3 4" id="KW-0067">ATP-binding</keyword>
<keyword evidence="8" id="KW-1185">Reference proteome</keyword>
<protein>
    <submittedName>
        <fullName evidence="7">Protein kinase domain containing protein</fullName>
    </submittedName>
</protein>
<dbReference type="OrthoDB" id="339325at2759"/>
<keyword evidence="5" id="KW-1133">Transmembrane helix</keyword>
<gene>
    <name evidence="7" type="ORF">EIN_213130</name>
</gene>
<dbReference type="SUPFAM" id="SSF57184">
    <property type="entry name" value="Growth factor receptor domain"/>
    <property type="match status" value="3"/>
</dbReference>
<dbReference type="PROSITE" id="PS50011">
    <property type="entry name" value="PROTEIN_KINASE_DOM"/>
    <property type="match status" value="1"/>
</dbReference>
<dbReference type="InterPro" id="IPR008271">
    <property type="entry name" value="Ser/Thr_kinase_AS"/>
</dbReference>
<keyword evidence="7" id="KW-0808">Transferase</keyword>
<proteinExistence type="predicted"/>
<dbReference type="CDD" id="cd13999">
    <property type="entry name" value="STKc_MAP3K-like"/>
    <property type="match status" value="1"/>
</dbReference>
<dbReference type="PROSITE" id="PS00108">
    <property type="entry name" value="PROTEIN_KINASE_ST"/>
    <property type="match status" value="1"/>
</dbReference>
<keyword evidence="7" id="KW-0418">Kinase</keyword>
<dbReference type="InterPro" id="IPR009030">
    <property type="entry name" value="Growth_fac_rcpt_cys_sf"/>
</dbReference>
<dbReference type="PANTHER" id="PTHR45756">
    <property type="entry name" value="PALMITOYLTRANSFERASE"/>
    <property type="match status" value="1"/>
</dbReference>
<keyword evidence="1" id="KW-0723">Serine/threonine-protein kinase</keyword>
<dbReference type="AlphaFoldDB" id="A0A0A1TUZ0"/>
<dbReference type="InterPro" id="IPR017441">
    <property type="entry name" value="Protein_kinase_ATP_BS"/>
</dbReference>
<dbReference type="InterPro" id="IPR001245">
    <property type="entry name" value="Ser-Thr/Tyr_kinase_cat_dom"/>
</dbReference>
<keyword evidence="2 4" id="KW-0547">Nucleotide-binding</keyword>
<dbReference type="RefSeq" id="XP_004183429.1">
    <property type="nucleotide sequence ID" value="XM_004183381.1"/>
</dbReference>
<keyword evidence="5" id="KW-0812">Transmembrane</keyword>
<dbReference type="PANTHER" id="PTHR45756:SF1">
    <property type="entry name" value="PROTEIN KINASE DOMAIN CONTAINING PROTEIN"/>
    <property type="match status" value="1"/>
</dbReference>
<dbReference type="Proteomes" id="UP000014680">
    <property type="component" value="Unassembled WGS sequence"/>
</dbReference>
<dbReference type="Gene3D" id="2.10.220.10">
    <property type="entry name" value="Hormone Receptor, Insulin-like Growth Factor Receptor 1, Chain A, domain 2"/>
    <property type="match status" value="1"/>
</dbReference>
<evidence type="ECO:0000313" key="8">
    <source>
        <dbReference type="Proteomes" id="UP000014680"/>
    </source>
</evidence>
<name>A0A0A1TUZ0_ENTIV</name>
<sequence length="1159" mass="131938">GYYINGKRCGVCSYSCSTCDGPNADNCLSCKVGKYLVGKTCENCDENCESTEFCSSQNGCTKCKVGYYPDNKKCFQCSTIRNCLECSQTEKKCTKCMTEFEYKNGLCQCKDSMYQVSETKCDFCFNKISNCQSCESTTGFDEKCDYCFAPTVLTLKNTCVLCEQKRYYQGGECVRNDDGCSNQIMRRDCLKCEKDNYLLKGICIKKVEIPSQKCMKESLKTCEDCGVGITTNGSCVPLPPGVKYYINDTTLECTDNFENYENECVAIESIGTKFRNGKYYLCGERQRLNNENTCAACQDNSLQCSFSENKERILKCNEKYSIDYFNETCFIDVNCKQLINGVCVKCEGPISKNRCSKCESIEYCKVMERDCKCDVCDKDKLLTKNSCIPKDNKNCKISNGRGCTKCENRYFRSGSPETFCKKENETILYAKHDTDENYTIMECMNGYYLSGENTCKVMPKNISPILMSNLYNFKEKGYQVKYLHEEDHCETKNQKGCLECSYGYFLKNYKCLSCPQNCTTCYSETICLSCIKNNYLTKKDVCEDSAKLGSKCDIPIPGYIGCAICKDGFFKLRLDCEFCDKSCKQCHNNHTCISCADNYYSIPTESSLCQPYSSLLHCAEKTQLGCAVCDDGYYLRTVVPRCTKCPQGCSLCSSNDTCQACKDDYVLINEKCNNIFEISFCKAAKNSVCTSCEGLRKPNEIGTRCIEINKALFISLLTIGLVIFVSIIIAIIGLVIAFIMFKRKEKKKMKNICIFDMDESNVNFTNLSKKVSTNKPVLHFENQYSGGKIEVGNESKELICIGNMTRHRIKIQMKVKENTEKYTLKIVPQVISLKRGEACEFEVFLLPNYTCNIEDKIACVCLDFREGKEEVNFIKLMASTESSCRLDYDELDIQKKLGEGSFGIVFKGTYRGNDVAIKKMKAMDVDQVHKLDEFEKEVAMLEKFKCEYIVHFYGACFIPGRVCMVTEFAPFGSLQDVISKKSNKELEQYEKVKIMIDAARGILYLHSNGILHRDIKPDNILVFSLNFNANFPSKLTDFGSSRNINMMMTNMTFTKGIGTPTYMAPEILKLEKYTMSSDIFSFGITMYECFGWCEAYPKNTFKFPWKIAEFVTTGERLPIKDNMSQEMYEIITKCWEQKSLDRIECGEVVEMLVNLQRNS</sequence>
<dbReference type="Pfam" id="PF07714">
    <property type="entry name" value="PK_Tyr_Ser-Thr"/>
    <property type="match status" value="1"/>
</dbReference>
<dbReference type="CDD" id="cd00064">
    <property type="entry name" value="FU"/>
    <property type="match status" value="1"/>
</dbReference>
<dbReference type="SMART" id="SM00220">
    <property type="entry name" value="S_TKc"/>
    <property type="match status" value="1"/>
</dbReference>
<dbReference type="InterPro" id="IPR011009">
    <property type="entry name" value="Kinase-like_dom_sf"/>
</dbReference>
<accession>A0A0A1TUZ0</accession>
<dbReference type="KEGG" id="eiv:EIN_213130"/>
<dbReference type="PROSITE" id="PS00107">
    <property type="entry name" value="PROTEIN_KINASE_ATP"/>
    <property type="match status" value="1"/>
</dbReference>
<reference evidence="7 8" key="1">
    <citation type="submission" date="2012-10" db="EMBL/GenBank/DDBJ databases">
        <authorList>
            <person name="Zafar N."/>
            <person name="Inman J."/>
            <person name="Hall N."/>
            <person name="Lorenzi H."/>
            <person name="Caler E."/>
        </authorList>
    </citation>
    <scope>NUCLEOTIDE SEQUENCE [LARGE SCALE GENOMIC DNA]</scope>
    <source>
        <strain evidence="7 8">IP1</strain>
    </source>
</reference>
<dbReference type="InterPro" id="IPR000719">
    <property type="entry name" value="Prot_kinase_dom"/>
</dbReference>
<dbReference type="SUPFAM" id="SSF56112">
    <property type="entry name" value="Protein kinase-like (PK-like)"/>
    <property type="match status" value="1"/>
</dbReference>
<evidence type="ECO:0000256" key="5">
    <source>
        <dbReference type="SAM" id="Phobius"/>
    </source>
</evidence>
<dbReference type="EMBL" id="KB207169">
    <property type="protein sequence ID" value="ELP84083.1"/>
    <property type="molecule type" value="Genomic_DNA"/>
</dbReference>
<keyword evidence="5" id="KW-0472">Membrane</keyword>